<keyword evidence="4" id="KW-1133">Transmembrane helix</keyword>
<evidence type="ECO:0000256" key="3">
    <source>
        <dbReference type="ARBA" id="ARBA00022691"/>
    </source>
</evidence>
<evidence type="ECO:0000313" key="7">
    <source>
        <dbReference type="Proteomes" id="UP000578112"/>
    </source>
</evidence>
<reference evidence="6 7" key="1">
    <citation type="submission" date="2020-08" db="EMBL/GenBank/DDBJ databases">
        <title>Sequencing the genomes of 1000 actinobacteria strains.</title>
        <authorList>
            <person name="Klenk H.-P."/>
        </authorList>
    </citation>
    <scope>NUCLEOTIDE SEQUENCE [LARGE SCALE GENOMIC DNA]</scope>
    <source>
        <strain evidence="6 7">DSM 43149</strain>
    </source>
</reference>
<proteinExistence type="predicted"/>
<evidence type="ECO:0000313" key="6">
    <source>
        <dbReference type="EMBL" id="MBB4764518.1"/>
    </source>
</evidence>
<dbReference type="EMBL" id="JACHNH010000001">
    <property type="protein sequence ID" value="MBB4764518.1"/>
    <property type="molecule type" value="Genomic_DNA"/>
</dbReference>
<dbReference type="Pfam" id="PF13649">
    <property type="entry name" value="Methyltransf_25"/>
    <property type="match status" value="1"/>
</dbReference>
<keyword evidence="4" id="KW-0812">Transmembrane</keyword>
<evidence type="ECO:0000256" key="1">
    <source>
        <dbReference type="ARBA" id="ARBA00022603"/>
    </source>
</evidence>
<feature type="transmembrane region" description="Helical" evidence="4">
    <location>
        <begin position="20"/>
        <end position="36"/>
    </location>
</feature>
<evidence type="ECO:0000259" key="5">
    <source>
        <dbReference type="Pfam" id="PF13649"/>
    </source>
</evidence>
<dbReference type="PANTHER" id="PTHR43464">
    <property type="entry name" value="METHYLTRANSFERASE"/>
    <property type="match status" value="1"/>
</dbReference>
<dbReference type="InterPro" id="IPR029063">
    <property type="entry name" value="SAM-dependent_MTases_sf"/>
</dbReference>
<feature type="domain" description="Methyltransferase" evidence="5">
    <location>
        <begin position="94"/>
        <end position="197"/>
    </location>
</feature>
<dbReference type="GO" id="GO:0008168">
    <property type="term" value="F:methyltransferase activity"/>
    <property type="evidence" value="ECO:0007669"/>
    <property type="project" value="UniProtKB-KW"/>
</dbReference>
<dbReference type="RefSeq" id="WP_184995701.1">
    <property type="nucleotide sequence ID" value="NZ_BOMK01000003.1"/>
</dbReference>
<dbReference type="PANTHER" id="PTHR43464:SF19">
    <property type="entry name" value="UBIQUINONE BIOSYNTHESIS O-METHYLTRANSFERASE, MITOCHONDRIAL"/>
    <property type="match status" value="1"/>
</dbReference>
<keyword evidence="4" id="KW-0472">Membrane</keyword>
<keyword evidence="1 6" id="KW-0489">Methyltransferase</keyword>
<keyword evidence="3" id="KW-0949">S-adenosyl-L-methionine</keyword>
<dbReference type="SUPFAM" id="SSF53335">
    <property type="entry name" value="S-adenosyl-L-methionine-dependent methyltransferases"/>
    <property type="match status" value="1"/>
</dbReference>
<keyword evidence="7" id="KW-1185">Reference proteome</keyword>
<accession>A0A7W7I121</accession>
<name>A0A7W7I121_9ACTN</name>
<feature type="transmembrane region" description="Helical" evidence="4">
    <location>
        <begin position="42"/>
        <end position="68"/>
    </location>
</feature>
<dbReference type="GO" id="GO:0032259">
    <property type="term" value="P:methylation"/>
    <property type="evidence" value="ECO:0007669"/>
    <property type="project" value="UniProtKB-KW"/>
</dbReference>
<evidence type="ECO:0000256" key="4">
    <source>
        <dbReference type="SAM" id="Phobius"/>
    </source>
</evidence>
<protein>
    <submittedName>
        <fullName evidence="6">SAM-dependent methyltransferase</fullName>
    </submittedName>
</protein>
<dbReference type="Gene3D" id="3.40.50.150">
    <property type="entry name" value="Vaccinia Virus protein VP39"/>
    <property type="match status" value="1"/>
</dbReference>
<sequence length="266" mass="29205">MSTDIRRRARYRTWVRGTRLRRFAAVSGVCLAGSALSPLSPWFLLFLIPFALFGYITMILALTVYRLAPRGGDLQRRIHELIVAKLGPVPAGRVLDVGCGSGSLVVKLARALPDSTVTGIDFWGRDWEYSKGQCEDNARIEGVADRTAFLQQSGAAIEFADGGFDAVVSCMTFHEIREARRKSDGVVEALRVLRPGGRYVFLDLFGDREFYPSIEDVREAVARAGVSITELGSLADSVPLPYPLRHPKVLRHAMLIVGTKPSGAGR</sequence>
<gene>
    <name evidence="6" type="ORF">BJ971_005074</name>
</gene>
<dbReference type="InterPro" id="IPR041698">
    <property type="entry name" value="Methyltransf_25"/>
</dbReference>
<evidence type="ECO:0000256" key="2">
    <source>
        <dbReference type="ARBA" id="ARBA00022679"/>
    </source>
</evidence>
<comment type="caution">
    <text evidence="6">The sequence shown here is derived from an EMBL/GenBank/DDBJ whole genome shotgun (WGS) entry which is preliminary data.</text>
</comment>
<dbReference type="CDD" id="cd02440">
    <property type="entry name" value="AdoMet_MTases"/>
    <property type="match status" value="1"/>
</dbReference>
<organism evidence="6 7">
    <name type="scientific">Actinoplanes digitatis</name>
    <dbReference type="NCBI Taxonomy" id="1868"/>
    <lineage>
        <taxon>Bacteria</taxon>
        <taxon>Bacillati</taxon>
        <taxon>Actinomycetota</taxon>
        <taxon>Actinomycetes</taxon>
        <taxon>Micromonosporales</taxon>
        <taxon>Micromonosporaceae</taxon>
        <taxon>Actinoplanes</taxon>
    </lineage>
</organism>
<keyword evidence="2 6" id="KW-0808">Transferase</keyword>
<dbReference type="AlphaFoldDB" id="A0A7W7I121"/>
<dbReference type="Proteomes" id="UP000578112">
    <property type="component" value="Unassembled WGS sequence"/>
</dbReference>